<feature type="region of interest" description="Disordered" evidence="1">
    <location>
        <begin position="150"/>
        <end position="213"/>
    </location>
</feature>
<dbReference type="EMBL" id="CP049989">
    <property type="protein sequence ID" value="QIM51402.1"/>
    <property type="molecule type" value="Genomic_DNA"/>
</dbReference>
<organism evidence="2 3">
    <name type="scientific">Hydrogenophaga crocea</name>
    <dbReference type="NCBI Taxonomy" id="2716225"/>
    <lineage>
        <taxon>Bacteria</taxon>
        <taxon>Pseudomonadati</taxon>
        <taxon>Pseudomonadota</taxon>
        <taxon>Betaproteobacteria</taxon>
        <taxon>Burkholderiales</taxon>
        <taxon>Comamonadaceae</taxon>
        <taxon>Hydrogenophaga</taxon>
    </lineage>
</organism>
<dbReference type="RefSeq" id="WP_166225033.1">
    <property type="nucleotide sequence ID" value="NZ_CP049989.1"/>
</dbReference>
<feature type="region of interest" description="Disordered" evidence="1">
    <location>
        <begin position="1"/>
        <end position="33"/>
    </location>
</feature>
<keyword evidence="3" id="KW-1185">Reference proteome</keyword>
<protein>
    <submittedName>
        <fullName evidence="2">Uncharacterized protein</fullName>
    </submittedName>
</protein>
<evidence type="ECO:0000256" key="1">
    <source>
        <dbReference type="SAM" id="MobiDB-lite"/>
    </source>
</evidence>
<gene>
    <name evidence="2" type="ORF">G9Q37_04260</name>
</gene>
<proteinExistence type="predicted"/>
<sequence length="319" mass="33227">MNAISLGGTGRTQGQVPATAASFPHHRNGAETAGTAVPQPLAAGDLSGQIERIDQSLRQAGRCAEEAGHTVARLAARLGVLREQQSAARAARGRDKDQRDYLRLQIGLCEQQLSEAERDIVVARASMEAFEAQRHACVAALEQARARARSRESAPAIRPVQPRDAGGGTAAARPHVLRAARARTKAVTEARASDVADKGKDRMDPVSPTPVMPVDAPRDEVRFMAATALGALALGLIGVLVDRSVGLKIGEAHSIAPTFAHLGAMGSLSALVARGERLDTPLRVTVLALMVGLTALLIAQGLQSASDAAGAGQSRPSLL</sequence>
<dbReference type="KEGG" id="hcz:G9Q37_04260"/>
<accession>A0A6G8IE19</accession>
<reference evidence="2 3" key="1">
    <citation type="submission" date="2020-03" db="EMBL/GenBank/DDBJ databases">
        <title>Hydrogenophaga sp. nov. isolated from cyanobacterial mat.</title>
        <authorList>
            <person name="Thorat V."/>
            <person name="Kirdat K."/>
            <person name="Tiwarekar B."/>
            <person name="Costa E.D."/>
            <person name="Yadav A."/>
        </authorList>
    </citation>
    <scope>NUCLEOTIDE SEQUENCE [LARGE SCALE GENOMIC DNA]</scope>
    <source>
        <strain evidence="2 3">BA0156</strain>
    </source>
</reference>
<dbReference type="AlphaFoldDB" id="A0A6G8IE19"/>
<feature type="compositionally biased region" description="Basic and acidic residues" evidence="1">
    <location>
        <begin position="186"/>
        <end position="204"/>
    </location>
</feature>
<evidence type="ECO:0000313" key="2">
    <source>
        <dbReference type="EMBL" id="QIM51402.1"/>
    </source>
</evidence>
<feature type="compositionally biased region" description="Basic residues" evidence="1">
    <location>
        <begin position="175"/>
        <end position="184"/>
    </location>
</feature>
<evidence type="ECO:0000313" key="3">
    <source>
        <dbReference type="Proteomes" id="UP000503162"/>
    </source>
</evidence>
<dbReference type="Proteomes" id="UP000503162">
    <property type="component" value="Chromosome"/>
</dbReference>
<name>A0A6G8IE19_9BURK</name>